<proteinExistence type="inferred from homology"/>
<dbReference type="EC" id="2.1.1.-" evidence="3"/>
<comment type="subcellular location">
    <subcellularLocation>
        <location evidence="3">Membrane</location>
        <topology evidence="3">Single-pass type II membrane protein</topology>
    </subcellularLocation>
</comment>
<keyword evidence="3" id="KW-0808">Transferase</keyword>
<gene>
    <name evidence="4" type="ORF">M8C21_024713</name>
</gene>
<comment type="similarity">
    <text evidence="3">Belongs to the methyltransferase superfamily.</text>
</comment>
<dbReference type="PANTHER" id="PTHR10108">
    <property type="entry name" value="SAM-DEPENDENT METHYLTRANSFERASE"/>
    <property type="match status" value="1"/>
</dbReference>
<dbReference type="GO" id="GO:0008168">
    <property type="term" value="F:methyltransferase activity"/>
    <property type="evidence" value="ECO:0007669"/>
    <property type="project" value="UniProtKB-UniRule"/>
</dbReference>
<reference evidence="4" key="1">
    <citation type="submission" date="2022-06" db="EMBL/GenBank/DDBJ databases">
        <title>Uncovering the hologenomic basis of an extraordinary plant invasion.</title>
        <authorList>
            <person name="Bieker V.C."/>
            <person name="Martin M.D."/>
            <person name="Gilbert T."/>
            <person name="Hodgins K."/>
            <person name="Battlay P."/>
            <person name="Petersen B."/>
            <person name="Wilson J."/>
        </authorList>
    </citation>
    <scope>NUCLEOTIDE SEQUENCE</scope>
    <source>
        <strain evidence="4">AA19_3_7</strain>
        <tissue evidence="4">Leaf</tissue>
    </source>
</reference>
<keyword evidence="5" id="KW-1185">Reference proteome</keyword>
<evidence type="ECO:0000256" key="3">
    <source>
        <dbReference type="RuleBase" id="RU366043"/>
    </source>
</evidence>
<dbReference type="PANTHER" id="PTHR10108:SF979">
    <property type="entry name" value="METHYLTRANSFERASE PMT11-RELATED"/>
    <property type="match status" value="1"/>
</dbReference>
<evidence type="ECO:0000313" key="5">
    <source>
        <dbReference type="Proteomes" id="UP001206925"/>
    </source>
</evidence>
<dbReference type="EMBL" id="JAMZMK010008991">
    <property type="protein sequence ID" value="KAI7737589.1"/>
    <property type="molecule type" value="Genomic_DNA"/>
</dbReference>
<dbReference type="AlphaFoldDB" id="A0AAD5GDK2"/>
<dbReference type="GO" id="GO:0032259">
    <property type="term" value="P:methylation"/>
    <property type="evidence" value="ECO:0007669"/>
    <property type="project" value="UniProtKB-KW"/>
</dbReference>
<keyword evidence="3" id="KW-0735">Signal-anchor</keyword>
<dbReference type="GO" id="GO:0016020">
    <property type="term" value="C:membrane"/>
    <property type="evidence" value="ECO:0007669"/>
    <property type="project" value="UniProtKB-SubCell"/>
</dbReference>
<dbReference type="GO" id="GO:0005802">
    <property type="term" value="C:trans-Golgi network"/>
    <property type="evidence" value="ECO:0007669"/>
    <property type="project" value="TreeGrafter"/>
</dbReference>
<keyword evidence="3" id="KW-0812">Transmembrane</keyword>
<feature type="non-terminal residue" evidence="4">
    <location>
        <position position="269"/>
    </location>
</feature>
<keyword evidence="3" id="KW-1133">Transmembrane helix</keyword>
<sequence>MKGFGSFKSPLLVKTVGFVFVALAFFYLGKHWSDDTYQQLIFFSSNSDLNVKSPTVSISPNINKTFDVKSLINDTKEVETVGDHTIPALAPVEALVSPPPPPPPAVQRLGVVDENGVMRDEFEVGEYDPDAVENRNNETKAVEGDEGVRVRVTKFETCPVSMREYIPCLDNVEAIKALESTEKGERFERHCPEKDKGLKCLVPAPKGYKAPIPWPTSRDEVWFSNVPHAQLAEYKGGQNWITVDKDKFKFPGGGTQFIHGADQYLDQIS</sequence>
<protein>
    <recommendedName>
        <fullName evidence="3">Methyltransferase</fullName>
        <ecNumber evidence="3">2.1.1.-</ecNumber>
    </recommendedName>
</protein>
<comment type="caution">
    <text evidence="4">The sequence shown here is derived from an EMBL/GenBank/DDBJ whole genome shotgun (WGS) entry which is preliminary data.</text>
</comment>
<evidence type="ECO:0000313" key="4">
    <source>
        <dbReference type="EMBL" id="KAI7737589.1"/>
    </source>
</evidence>
<keyword evidence="1 3" id="KW-0489">Methyltransferase</keyword>
<accession>A0AAD5GDK2</accession>
<dbReference type="Proteomes" id="UP001206925">
    <property type="component" value="Unassembled WGS sequence"/>
</dbReference>
<keyword evidence="2 3" id="KW-0325">Glycoprotein</keyword>
<dbReference type="InterPro" id="IPR004159">
    <property type="entry name" value="Put_SAM_MeTrfase"/>
</dbReference>
<keyword evidence="3" id="KW-0472">Membrane</keyword>
<dbReference type="Pfam" id="PF03141">
    <property type="entry name" value="Methyltransf_29"/>
    <property type="match status" value="1"/>
</dbReference>
<organism evidence="4 5">
    <name type="scientific">Ambrosia artemisiifolia</name>
    <name type="common">Common ragweed</name>
    <dbReference type="NCBI Taxonomy" id="4212"/>
    <lineage>
        <taxon>Eukaryota</taxon>
        <taxon>Viridiplantae</taxon>
        <taxon>Streptophyta</taxon>
        <taxon>Embryophyta</taxon>
        <taxon>Tracheophyta</taxon>
        <taxon>Spermatophyta</taxon>
        <taxon>Magnoliopsida</taxon>
        <taxon>eudicotyledons</taxon>
        <taxon>Gunneridae</taxon>
        <taxon>Pentapetalae</taxon>
        <taxon>asterids</taxon>
        <taxon>campanulids</taxon>
        <taxon>Asterales</taxon>
        <taxon>Asteraceae</taxon>
        <taxon>Asteroideae</taxon>
        <taxon>Heliantheae alliance</taxon>
        <taxon>Heliantheae</taxon>
        <taxon>Ambrosia</taxon>
    </lineage>
</organism>
<name>A0AAD5GDK2_AMBAR</name>
<feature type="transmembrane region" description="Helical" evidence="3">
    <location>
        <begin position="12"/>
        <end position="29"/>
    </location>
</feature>
<evidence type="ECO:0000256" key="1">
    <source>
        <dbReference type="ARBA" id="ARBA00022603"/>
    </source>
</evidence>
<evidence type="ECO:0000256" key="2">
    <source>
        <dbReference type="ARBA" id="ARBA00023180"/>
    </source>
</evidence>
<dbReference type="GO" id="GO:0005768">
    <property type="term" value="C:endosome"/>
    <property type="evidence" value="ECO:0007669"/>
    <property type="project" value="TreeGrafter"/>
</dbReference>